<keyword evidence="7" id="KW-1185">Reference proteome</keyword>
<evidence type="ECO:0000256" key="5">
    <source>
        <dbReference type="PROSITE-ProRule" id="PRU00176"/>
    </source>
</evidence>
<evidence type="ECO:0000256" key="1">
    <source>
        <dbReference type="ARBA" id="ARBA00010347"/>
    </source>
</evidence>
<organism evidence="7 8">
    <name type="scientific">Limulus polyphemus</name>
    <name type="common">Atlantic horseshoe crab</name>
    <dbReference type="NCBI Taxonomy" id="6850"/>
    <lineage>
        <taxon>Eukaryota</taxon>
        <taxon>Metazoa</taxon>
        <taxon>Ecdysozoa</taxon>
        <taxon>Arthropoda</taxon>
        <taxon>Chelicerata</taxon>
        <taxon>Merostomata</taxon>
        <taxon>Xiphosura</taxon>
        <taxon>Limulidae</taxon>
        <taxon>Limulus</taxon>
    </lineage>
</organism>
<reference evidence="8" key="1">
    <citation type="submission" date="2025-08" db="UniProtKB">
        <authorList>
            <consortium name="RefSeq"/>
        </authorList>
    </citation>
    <scope>IDENTIFICATION</scope>
    <source>
        <tissue evidence="8">Muscle</tissue>
    </source>
</reference>
<proteinExistence type="inferred from homology"/>
<dbReference type="SUPFAM" id="SSF54928">
    <property type="entry name" value="RNA-binding domain, RBD"/>
    <property type="match status" value="1"/>
</dbReference>
<feature type="domain" description="RRM" evidence="6">
    <location>
        <begin position="443"/>
        <end position="524"/>
    </location>
</feature>
<dbReference type="CDD" id="cd12725">
    <property type="entry name" value="RRM2_CPEB1"/>
    <property type="match status" value="1"/>
</dbReference>
<evidence type="ECO:0000256" key="2">
    <source>
        <dbReference type="ARBA" id="ARBA00022737"/>
    </source>
</evidence>
<keyword evidence="4 5" id="KW-0694">RNA-binding</keyword>
<keyword evidence="3" id="KW-0810">Translation regulation</keyword>
<dbReference type="InterPro" id="IPR032292">
    <property type="entry name" value="CEBP1_N"/>
</dbReference>
<dbReference type="SMART" id="SM00360">
    <property type="entry name" value="RRM"/>
    <property type="match status" value="2"/>
</dbReference>
<evidence type="ECO:0000313" key="8">
    <source>
        <dbReference type="RefSeq" id="XP_013775353.1"/>
    </source>
</evidence>
<gene>
    <name evidence="8" type="primary">LOC106460214</name>
</gene>
<feature type="domain" description="RRM" evidence="6">
    <location>
        <begin position="331"/>
        <end position="421"/>
    </location>
</feature>
<dbReference type="RefSeq" id="XP_013775353.1">
    <property type="nucleotide sequence ID" value="XM_013919899.2"/>
</dbReference>
<evidence type="ECO:0000313" key="7">
    <source>
        <dbReference type="Proteomes" id="UP000694941"/>
    </source>
</evidence>
<dbReference type="Gene3D" id="3.30.70.330">
    <property type="match status" value="2"/>
</dbReference>
<dbReference type="InterPro" id="IPR034819">
    <property type="entry name" value="CPEB"/>
</dbReference>
<dbReference type="Gene3D" id="4.10.640.40">
    <property type="entry name" value="Cytoplasmic polyadenylation element-binding protein, ZZ domain"/>
    <property type="match status" value="1"/>
</dbReference>
<dbReference type="InterPro" id="IPR000504">
    <property type="entry name" value="RRM_dom"/>
</dbReference>
<dbReference type="InterPro" id="IPR035979">
    <property type="entry name" value="RBD_domain_sf"/>
</dbReference>
<dbReference type="Proteomes" id="UP000694941">
    <property type="component" value="Unplaced"/>
</dbReference>
<dbReference type="CDD" id="cd12723">
    <property type="entry name" value="RRM1_CPEB1"/>
    <property type="match status" value="1"/>
</dbReference>
<dbReference type="Pfam" id="PF16367">
    <property type="entry name" value="RRM_7"/>
    <property type="match status" value="1"/>
</dbReference>
<evidence type="ECO:0000256" key="3">
    <source>
        <dbReference type="ARBA" id="ARBA00022845"/>
    </source>
</evidence>
<dbReference type="InterPro" id="IPR034977">
    <property type="entry name" value="CPEB1_RRM1"/>
</dbReference>
<dbReference type="PROSITE" id="PS50102">
    <property type="entry name" value="RRM"/>
    <property type="match status" value="2"/>
</dbReference>
<comment type="similarity">
    <text evidence="1">Belongs to the RRM CPEB family.</text>
</comment>
<dbReference type="Pfam" id="PF16366">
    <property type="entry name" value="CEBP_ZZ"/>
    <property type="match status" value="1"/>
</dbReference>
<name>A0ABM1B5Q4_LIMPO</name>
<dbReference type="InterPro" id="IPR012677">
    <property type="entry name" value="Nucleotide-bd_a/b_plait_sf"/>
</dbReference>
<accession>A0ABM1B5Q4</accession>
<dbReference type="GeneID" id="106460214"/>
<sequence>MSVLIPNIQHGSSDTEGKILSNQNSDASGRYEIFQCINQMLDNTLDLPSYAEPNFRNDNQGSDSSSMVELLGLNERNTCTGFQSKSFLANPQSSGFNIGFLQNSLHVQSLAALISGSSPSYNNERVSQTCTQPVRTLNYGNTGYPDVGSSLNQMLQQSCTLSSSVNMDLPQSIRAAIPPSLHYVGDHGSPTLEQAILMGCDSYRETRSSSPTDSDTSGISSVSDLSNLSDLMSSLSLGAPISNSNSLGAVGYQNTTSNILVNKFEEPPLLSSPFFSDRVWANVNSLSSSREVDTVEHAAKMYRNSALFSQATCTWSGQLPPRIYKNPVYSCKVFLGGVPWDITEAGLAEAFAPFGSIKIQWPGKDNKNQMYPPKAGYVYIIFDSEKCVKLLLQACTHDFNNGGNWYFKISSRRMRCKEVQVIPWVIGDSNYVRCPSQRLDPSRTIFVGALHGMLNAEGLAHIMNDLFGGVVYAGIDTDKYKYPIGSGRVTFNNQKSYMKAVSAAFIEVKTSRFTKKVQVDPYLEDAICSSCQLQQGPIFCRDLCCFRYFCRACWQWQHSVDSMRNHKPLMRNNKSCR</sequence>
<dbReference type="InterPro" id="IPR038446">
    <property type="entry name" value="CEBP_ZZ_sf"/>
</dbReference>
<dbReference type="PANTHER" id="PTHR12566">
    <property type="entry name" value="CYTOPLASMIC POLYADENYLATION ELEMENT BINDING PROTEIN CPEB"/>
    <property type="match status" value="1"/>
</dbReference>
<protein>
    <submittedName>
        <fullName evidence="8">Cytoplasmic polyadenylation element-binding protein 1-like isoform X1</fullName>
    </submittedName>
</protein>
<evidence type="ECO:0000256" key="4">
    <source>
        <dbReference type="ARBA" id="ARBA00022884"/>
    </source>
</evidence>
<evidence type="ECO:0000259" key="6">
    <source>
        <dbReference type="PROSITE" id="PS50102"/>
    </source>
</evidence>
<dbReference type="InterPro" id="IPR032296">
    <property type="entry name" value="CEBP_ZZ"/>
</dbReference>
<keyword evidence="2" id="KW-0677">Repeat</keyword>
<dbReference type="Pfam" id="PF16368">
    <property type="entry name" value="CEBP1_N"/>
    <property type="match status" value="1"/>
</dbReference>
<dbReference type="CDD" id="cd19757">
    <property type="entry name" value="Bbox1"/>
    <property type="match status" value="1"/>
</dbReference>
<dbReference type="PANTHER" id="PTHR12566:SF9">
    <property type="entry name" value="CYTOPLASMIC POLYADENYLATION ELEMENT-BINDING PROTEIN 1"/>
    <property type="match status" value="1"/>
</dbReference>